<name>A0A6N2T097_ANAHA</name>
<evidence type="ECO:0000313" key="2">
    <source>
        <dbReference type="EMBL" id="VYS98168.1"/>
    </source>
</evidence>
<accession>A0A6N2T097</accession>
<evidence type="ECO:0000256" key="1">
    <source>
        <dbReference type="SAM" id="Coils"/>
    </source>
</evidence>
<dbReference type="EMBL" id="CACRSX010000024">
    <property type="protein sequence ID" value="VYS98168.1"/>
    <property type="molecule type" value="Genomic_DNA"/>
</dbReference>
<sequence length="275" mass="32083">MLYFTFNNISQKNSLLVQENIEVSDVLDAFNNKLKMELGIGFNIINGINDLIGIPEVSFVINNDNAKIPDKLLQFVLLEYSKHSIEKIHNKSLQDLGMSIEIYLKKEEKIKQVLKNIENNNSILQEEVLLKNITNEEKLNCFSSFFSKIEAEEKELIITDPYLFKESKNKKEDDEYCNILAKIIMKAKAKSIRVITNYRNYNNDIHKKIENKLTQDIKIIWNDDFHDRFWIADRKKGFYTGTSINGLGKRITLINLLSKDEVKIIIDELNKKECL</sequence>
<gene>
    <name evidence="2" type="ORF">AHLFYP4_01143</name>
</gene>
<keyword evidence="1" id="KW-0175">Coiled coil</keyword>
<dbReference type="AlphaFoldDB" id="A0A6N2T097"/>
<reference evidence="2" key="1">
    <citation type="submission" date="2019-11" db="EMBL/GenBank/DDBJ databases">
        <authorList>
            <person name="Feng L."/>
        </authorList>
    </citation>
    <scope>NUCLEOTIDE SEQUENCE</scope>
    <source>
        <strain evidence="2">AhadrusLFYP4</strain>
    </source>
</reference>
<feature type="coiled-coil region" evidence="1">
    <location>
        <begin position="100"/>
        <end position="127"/>
    </location>
</feature>
<organism evidence="2">
    <name type="scientific">Anaerostipes hadrus</name>
    <dbReference type="NCBI Taxonomy" id="649756"/>
    <lineage>
        <taxon>Bacteria</taxon>
        <taxon>Bacillati</taxon>
        <taxon>Bacillota</taxon>
        <taxon>Clostridia</taxon>
        <taxon>Lachnospirales</taxon>
        <taxon>Lachnospiraceae</taxon>
        <taxon>Anaerostipes</taxon>
    </lineage>
</organism>
<protein>
    <submittedName>
        <fullName evidence="2">Uncharacterized protein</fullName>
    </submittedName>
</protein>
<proteinExistence type="predicted"/>